<dbReference type="AlphaFoldDB" id="A0A0L0T3V6"/>
<evidence type="ECO:0000313" key="1">
    <source>
        <dbReference type="EMBL" id="KNE69478.1"/>
    </source>
</evidence>
<dbReference type="VEuPathDB" id="FungiDB:AMAG_19978"/>
<dbReference type="EMBL" id="GG745361">
    <property type="protein sequence ID" value="KNE69478.1"/>
    <property type="molecule type" value="Genomic_DNA"/>
</dbReference>
<reference evidence="2" key="2">
    <citation type="submission" date="2009-11" db="EMBL/GenBank/DDBJ databases">
        <title>The Genome Sequence of Allomyces macrogynus strain ATCC 38327.</title>
        <authorList>
            <consortium name="The Broad Institute Genome Sequencing Platform"/>
            <person name="Russ C."/>
            <person name="Cuomo C."/>
            <person name="Shea T."/>
            <person name="Young S.K."/>
            <person name="Zeng Q."/>
            <person name="Koehrsen M."/>
            <person name="Haas B."/>
            <person name="Borodovsky M."/>
            <person name="Guigo R."/>
            <person name="Alvarado L."/>
            <person name="Berlin A."/>
            <person name="Borenstein D."/>
            <person name="Chen Z."/>
            <person name="Engels R."/>
            <person name="Freedman E."/>
            <person name="Gellesch M."/>
            <person name="Goldberg J."/>
            <person name="Griggs A."/>
            <person name="Gujja S."/>
            <person name="Heiman D."/>
            <person name="Hepburn T."/>
            <person name="Howarth C."/>
            <person name="Jen D."/>
            <person name="Larson L."/>
            <person name="Lewis B."/>
            <person name="Mehta T."/>
            <person name="Park D."/>
            <person name="Pearson M."/>
            <person name="Roberts A."/>
            <person name="Saif S."/>
            <person name="Shenoy N."/>
            <person name="Sisk P."/>
            <person name="Stolte C."/>
            <person name="Sykes S."/>
            <person name="Walk T."/>
            <person name="White J."/>
            <person name="Yandava C."/>
            <person name="Burger G."/>
            <person name="Gray M.W."/>
            <person name="Holland P.W.H."/>
            <person name="King N."/>
            <person name="Lang F.B.F."/>
            <person name="Roger A.J."/>
            <person name="Ruiz-Trillo I."/>
            <person name="Lander E."/>
            <person name="Nusbaum C."/>
        </authorList>
    </citation>
    <scope>NUCLEOTIDE SEQUENCE [LARGE SCALE GENOMIC DNA]</scope>
    <source>
        <strain evidence="2">ATCC 38327</strain>
    </source>
</reference>
<gene>
    <name evidence="1" type="ORF">AMAG_19978</name>
</gene>
<evidence type="ECO:0000313" key="2">
    <source>
        <dbReference type="Proteomes" id="UP000054350"/>
    </source>
</evidence>
<dbReference type="Proteomes" id="UP000054350">
    <property type="component" value="Unassembled WGS sequence"/>
</dbReference>
<accession>A0A0L0T3V6</accession>
<proteinExistence type="predicted"/>
<sequence>MIAAPPAYFQVHHVPANAEDSLLSVAGWAHAHLSLQQVALTLPQVGSGVVGWDLPFDAARTGAAVTLPVLDVEVLVVEGGEVGPGAVRSQVTIVAGGPG</sequence>
<protein>
    <submittedName>
        <fullName evidence="1">Uncharacterized protein</fullName>
    </submittedName>
</protein>
<reference evidence="1 2" key="1">
    <citation type="submission" date="2009-11" db="EMBL/GenBank/DDBJ databases">
        <title>Annotation of Allomyces macrogynus ATCC 38327.</title>
        <authorList>
            <consortium name="The Broad Institute Genome Sequencing Platform"/>
            <person name="Russ C."/>
            <person name="Cuomo C."/>
            <person name="Burger G."/>
            <person name="Gray M.W."/>
            <person name="Holland P.W.H."/>
            <person name="King N."/>
            <person name="Lang F.B.F."/>
            <person name="Roger A.J."/>
            <person name="Ruiz-Trillo I."/>
            <person name="Young S.K."/>
            <person name="Zeng Q."/>
            <person name="Gargeya S."/>
            <person name="Fitzgerald M."/>
            <person name="Haas B."/>
            <person name="Abouelleil A."/>
            <person name="Alvarado L."/>
            <person name="Arachchi H.M."/>
            <person name="Berlin A."/>
            <person name="Chapman S.B."/>
            <person name="Gearin G."/>
            <person name="Goldberg J."/>
            <person name="Griggs A."/>
            <person name="Gujja S."/>
            <person name="Hansen M."/>
            <person name="Heiman D."/>
            <person name="Howarth C."/>
            <person name="Larimer J."/>
            <person name="Lui A."/>
            <person name="MacDonald P.J.P."/>
            <person name="McCowen C."/>
            <person name="Montmayeur A."/>
            <person name="Murphy C."/>
            <person name="Neiman D."/>
            <person name="Pearson M."/>
            <person name="Priest M."/>
            <person name="Roberts A."/>
            <person name="Saif S."/>
            <person name="Shea T."/>
            <person name="Sisk P."/>
            <person name="Stolte C."/>
            <person name="Sykes S."/>
            <person name="Wortman J."/>
            <person name="Nusbaum C."/>
            <person name="Birren B."/>
        </authorList>
    </citation>
    <scope>NUCLEOTIDE SEQUENCE [LARGE SCALE GENOMIC DNA]</scope>
    <source>
        <strain evidence="1 2">ATCC 38327</strain>
    </source>
</reference>
<organism evidence="1 2">
    <name type="scientific">Allomyces macrogynus (strain ATCC 38327)</name>
    <name type="common">Allomyces javanicus var. macrogynus</name>
    <dbReference type="NCBI Taxonomy" id="578462"/>
    <lineage>
        <taxon>Eukaryota</taxon>
        <taxon>Fungi</taxon>
        <taxon>Fungi incertae sedis</taxon>
        <taxon>Blastocladiomycota</taxon>
        <taxon>Blastocladiomycetes</taxon>
        <taxon>Blastocladiales</taxon>
        <taxon>Blastocladiaceae</taxon>
        <taxon>Allomyces</taxon>
    </lineage>
</organism>
<name>A0A0L0T3V6_ALLM3</name>
<keyword evidence="2" id="KW-1185">Reference proteome</keyword>